<keyword evidence="13" id="KW-1185">Reference proteome</keyword>
<reference evidence="12 13" key="1">
    <citation type="journal article" date="2019" name="Int. J. Syst. Evol. Microbiol.">
        <title>Limnobaculum parvum gen. nov., sp. nov., isolated from a freshwater lake.</title>
        <authorList>
            <person name="Baek C."/>
            <person name="Shin S.K."/>
            <person name="Yi H."/>
        </authorList>
    </citation>
    <scope>NUCLEOTIDE SEQUENCE [LARGE SCALE GENOMIC DNA]</scope>
    <source>
        <strain evidence="12 13">HYN0051</strain>
    </source>
</reference>
<proteinExistence type="inferred from homology"/>
<evidence type="ECO:0000256" key="3">
    <source>
        <dbReference type="ARBA" id="ARBA00012560"/>
    </source>
</evidence>
<dbReference type="NCBIfam" id="NF008274">
    <property type="entry name" value="PRK11052.1"/>
    <property type="match status" value="1"/>
</dbReference>
<evidence type="ECO:0000256" key="7">
    <source>
        <dbReference type="ARBA" id="ARBA00023277"/>
    </source>
</evidence>
<evidence type="ECO:0000256" key="9">
    <source>
        <dbReference type="ARBA" id="ARBA00031501"/>
    </source>
</evidence>
<evidence type="ECO:0000256" key="6">
    <source>
        <dbReference type="ARBA" id="ARBA00022679"/>
    </source>
</evidence>
<dbReference type="Proteomes" id="UP000244908">
    <property type="component" value="Chromosome"/>
</dbReference>
<dbReference type="PANTHER" id="PTHR32438:SF5">
    <property type="entry name" value="4-ALPHA-GLUCANOTRANSFERASE DPE1, CHLOROPLASTIC_AMYLOPLASTIC"/>
    <property type="match status" value="1"/>
</dbReference>
<dbReference type="RefSeq" id="WP_108899992.1">
    <property type="nucleotide sequence ID" value="NZ_CP029185.2"/>
</dbReference>
<dbReference type="Pfam" id="PF02446">
    <property type="entry name" value="Glyco_hydro_77"/>
    <property type="match status" value="1"/>
</dbReference>
<dbReference type="AlphaFoldDB" id="A0A2Y9TWB9"/>
<organism evidence="12 13">
    <name type="scientific">Limnobaculum parvum</name>
    <dbReference type="NCBI Taxonomy" id="2172103"/>
    <lineage>
        <taxon>Bacteria</taxon>
        <taxon>Pseudomonadati</taxon>
        <taxon>Pseudomonadota</taxon>
        <taxon>Gammaproteobacteria</taxon>
        <taxon>Enterobacterales</taxon>
        <taxon>Budviciaceae</taxon>
        <taxon>Limnobaculum</taxon>
    </lineage>
</organism>
<comment type="similarity">
    <text evidence="2 10">Belongs to the disproportionating enzyme family.</text>
</comment>
<dbReference type="GO" id="GO:0004134">
    <property type="term" value="F:4-alpha-glucanotransferase activity"/>
    <property type="evidence" value="ECO:0007669"/>
    <property type="project" value="UniProtKB-EC"/>
</dbReference>
<keyword evidence="7 10" id="KW-0119">Carbohydrate metabolism</keyword>
<evidence type="ECO:0000256" key="10">
    <source>
        <dbReference type="RuleBase" id="RU361207"/>
    </source>
</evidence>
<evidence type="ECO:0000256" key="5">
    <source>
        <dbReference type="ARBA" id="ARBA00022676"/>
    </source>
</evidence>
<dbReference type="EC" id="2.4.1.25" evidence="3 10"/>
<comment type="catalytic activity">
    <reaction evidence="1 10">
        <text>Transfers a segment of a (1-&gt;4)-alpha-D-glucan to a new position in an acceptor, which may be glucose or a (1-&gt;4)-alpha-D-glucan.</text>
        <dbReference type="EC" id="2.4.1.25"/>
    </reaction>
</comment>
<evidence type="ECO:0000256" key="2">
    <source>
        <dbReference type="ARBA" id="ARBA00005684"/>
    </source>
</evidence>
<gene>
    <name evidence="12" type="ORF">HYN51_04690</name>
</gene>
<evidence type="ECO:0000313" key="13">
    <source>
        <dbReference type="Proteomes" id="UP000244908"/>
    </source>
</evidence>
<sequence length="699" mass="79994">MKKEQSLLEQTATAAGISNSYLNAYGQPEIISDEVKQLLLSAMQFTLPDDKEGEPLPPVIVLRQDSTFSLPLAFEAQWQLTLEQGELQQGNVAKGKPLKLPTDLPCGYHQLTLTRDQQQWRCQVIVAPERCYEPAPLHHHQKLWGTCVQMYTLRSDRNWGIGDFGDVQQLLKSIAERGGAFVGLNPIHALYPANPEFCSPYSPSSRRWLNIIYIDINQVDDFHHSSKAQKWWQQSATQKKLAELRKVEWVDYTGVMSLKLAALKLAYQQFITRPERDTSQREFSEFVAQGGDDLRYQAIFDALSVHLVQEGHAWQWYQWPMDYQDSQNPEVSQFAQEHAFEVSFYLWLQWLAHQQLSECYRLSRKLKMSIGLYRDLAVGVAQESADAWKDRSLYCFSASVGAPPDILGPLGQNWALPPMRPHVMVERAYQPFIDLLRGNMTQCGALRIDHVMSLLRLWWIPQGESAKNGAYVHYPVDDLLAILALESQRHHCMVIGEDLGIVPKDIVSKLSTGGVYSYKILFFEQDEQNQLTPPEDYLPQAMATATTHDMPTLKGYWQCGDLALGKQLGLYPNPLALAQIYQERELTKQGILNSLHRYYCVPKSMRKTVKDMPMSPELNRGLLRYLALTDSALVGIQLEDLLDMSEPVNVPGTYKEYPNWRRKLTNSLENMFADLSIRRVLNDMDSKRQLAATRKPKRK</sequence>
<dbReference type="Gene3D" id="3.20.20.80">
    <property type="entry name" value="Glycosidases"/>
    <property type="match status" value="1"/>
</dbReference>
<dbReference type="PANTHER" id="PTHR32438">
    <property type="entry name" value="4-ALPHA-GLUCANOTRANSFERASE DPE1, CHLOROPLASTIC/AMYLOPLASTIC"/>
    <property type="match status" value="1"/>
</dbReference>
<dbReference type="EMBL" id="CP029185">
    <property type="protein sequence ID" value="AWH87916.1"/>
    <property type="molecule type" value="Genomic_DNA"/>
</dbReference>
<dbReference type="InterPro" id="IPR017853">
    <property type="entry name" value="GH"/>
</dbReference>
<name>A0A2Y9TWB9_9GAMM</name>
<evidence type="ECO:0000259" key="11">
    <source>
        <dbReference type="Pfam" id="PF21226"/>
    </source>
</evidence>
<keyword evidence="5 10" id="KW-0328">Glycosyltransferase</keyword>
<evidence type="ECO:0000256" key="1">
    <source>
        <dbReference type="ARBA" id="ARBA00000439"/>
    </source>
</evidence>
<protein>
    <recommendedName>
        <fullName evidence="4 10">4-alpha-glucanotransferase</fullName>
        <ecNumber evidence="3 10">2.4.1.25</ecNumber>
    </recommendedName>
    <alternativeName>
        <fullName evidence="8 10">Amylomaltase</fullName>
    </alternativeName>
    <alternativeName>
        <fullName evidence="9 10">Disproportionating enzyme</fullName>
    </alternativeName>
</protein>
<evidence type="ECO:0000313" key="12">
    <source>
        <dbReference type="EMBL" id="AWH87916.1"/>
    </source>
</evidence>
<feature type="domain" description="MalQ N-terminal beta-sandwich" evidence="11">
    <location>
        <begin position="56"/>
        <end position="128"/>
    </location>
</feature>
<dbReference type="SUPFAM" id="SSF51445">
    <property type="entry name" value="(Trans)glycosidases"/>
    <property type="match status" value="1"/>
</dbReference>
<dbReference type="Pfam" id="PF21226">
    <property type="entry name" value="MalQ_N"/>
    <property type="match status" value="1"/>
</dbReference>
<dbReference type="OrthoDB" id="9763489at2"/>
<dbReference type="InterPro" id="IPR048458">
    <property type="entry name" value="MalQ_N"/>
</dbReference>
<dbReference type="InterPro" id="IPR003385">
    <property type="entry name" value="Glyco_hydro_77"/>
</dbReference>
<dbReference type="NCBIfam" id="TIGR00217">
    <property type="entry name" value="malQ"/>
    <property type="match status" value="1"/>
</dbReference>
<evidence type="ECO:0000256" key="8">
    <source>
        <dbReference type="ARBA" id="ARBA00031423"/>
    </source>
</evidence>
<accession>A0A2Y9TWB9</accession>
<dbReference type="GO" id="GO:0005975">
    <property type="term" value="P:carbohydrate metabolic process"/>
    <property type="evidence" value="ECO:0007669"/>
    <property type="project" value="InterPro"/>
</dbReference>
<evidence type="ECO:0000256" key="4">
    <source>
        <dbReference type="ARBA" id="ARBA00020295"/>
    </source>
</evidence>
<dbReference type="KEGG" id="lpv:HYN51_04690"/>
<keyword evidence="6 10" id="KW-0808">Transferase</keyword>